<sequence length="180" mass="20127">MAIAAGVVVVAALLMFAMGHIPICKCGYVKIWHGVTYSSENSQHLTDWYTFSHIIHGIGFYALFCIGRLKKLPLGLAFIFAIALESAWEVFENTDFIINRYREVTISLDYYGDSIINSVFDIFAAAFGFVLAWRLPALASVAIVIALEVWVGYSIRDNLTLNIIMLIWPIEAVRVWQGSG</sequence>
<dbReference type="STRING" id="1802129.A3J04_02395"/>
<dbReference type="EMBL" id="MHNZ01000043">
    <property type="protein sequence ID" value="OGZ54848.1"/>
    <property type="molecule type" value="Genomic_DNA"/>
</dbReference>
<evidence type="ECO:0000256" key="5">
    <source>
        <dbReference type="SAM" id="Phobius"/>
    </source>
</evidence>
<evidence type="ECO:0000256" key="2">
    <source>
        <dbReference type="ARBA" id="ARBA00022692"/>
    </source>
</evidence>
<evidence type="ECO:0000313" key="7">
    <source>
        <dbReference type="Proteomes" id="UP000177954"/>
    </source>
</evidence>
<keyword evidence="1" id="KW-1003">Cell membrane</keyword>
<evidence type="ECO:0000313" key="6">
    <source>
        <dbReference type="EMBL" id="OGZ54848.1"/>
    </source>
</evidence>
<name>A0A1G2GYK3_9BACT</name>
<accession>A0A1G2GYK3</accession>
<dbReference type="NCBIfam" id="NF002099">
    <property type="entry name" value="PRK00944.1"/>
    <property type="match status" value="1"/>
</dbReference>
<feature type="transmembrane region" description="Helical" evidence="5">
    <location>
        <begin position="74"/>
        <end position="91"/>
    </location>
</feature>
<comment type="caution">
    <text evidence="6">The sequence shown here is derived from an EMBL/GenBank/DDBJ whole genome shotgun (WGS) entry which is preliminary data.</text>
</comment>
<proteinExistence type="predicted"/>
<protein>
    <submittedName>
        <fullName evidence="6">Uncharacterized protein</fullName>
    </submittedName>
</protein>
<evidence type="ECO:0000256" key="1">
    <source>
        <dbReference type="ARBA" id="ARBA00022475"/>
    </source>
</evidence>
<dbReference type="GO" id="GO:0005886">
    <property type="term" value="C:plasma membrane"/>
    <property type="evidence" value="ECO:0007669"/>
    <property type="project" value="InterPro"/>
</dbReference>
<gene>
    <name evidence="6" type="ORF">A3J04_02395</name>
</gene>
<dbReference type="Pfam" id="PF10755">
    <property type="entry name" value="DUF2585"/>
    <property type="match status" value="1"/>
</dbReference>
<dbReference type="InterPro" id="IPR019691">
    <property type="entry name" value="DUF2585"/>
</dbReference>
<evidence type="ECO:0000256" key="3">
    <source>
        <dbReference type="ARBA" id="ARBA00022989"/>
    </source>
</evidence>
<reference evidence="6 7" key="1">
    <citation type="journal article" date="2016" name="Nat. Commun.">
        <title>Thousands of microbial genomes shed light on interconnected biogeochemical processes in an aquifer system.</title>
        <authorList>
            <person name="Anantharaman K."/>
            <person name="Brown C.T."/>
            <person name="Hug L.A."/>
            <person name="Sharon I."/>
            <person name="Castelle C.J."/>
            <person name="Probst A.J."/>
            <person name="Thomas B.C."/>
            <person name="Singh A."/>
            <person name="Wilkins M.J."/>
            <person name="Karaoz U."/>
            <person name="Brodie E.L."/>
            <person name="Williams K.H."/>
            <person name="Hubbard S.S."/>
            <person name="Banfield J.F."/>
        </authorList>
    </citation>
    <scope>NUCLEOTIDE SEQUENCE [LARGE SCALE GENOMIC DNA]</scope>
</reference>
<dbReference type="Proteomes" id="UP000177954">
    <property type="component" value="Unassembled WGS sequence"/>
</dbReference>
<keyword evidence="4 5" id="KW-0472">Membrane</keyword>
<feature type="transmembrane region" description="Helical" evidence="5">
    <location>
        <begin position="122"/>
        <end position="147"/>
    </location>
</feature>
<feature type="transmembrane region" description="Helical" evidence="5">
    <location>
        <begin position="50"/>
        <end position="67"/>
    </location>
</feature>
<evidence type="ECO:0000256" key="4">
    <source>
        <dbReference type="ARBA" id="ARBA00023136"/>
    </source>
</evidence>
<keyword evidence="3 5" id="KW-1133">Transmembrane helix</keyword>
<organism evidence="6 7">
    <name type="scientific">Candidatus Ryanbacteria bacterium RIFCSPLOWO2_02_FULL_47_14</name>
    <dbReference type="NCBI Taxonomy" id="1802129"/>
    <lineage>
        <taxon>Bacteria</taxon>
        <taxon>Candidatus Ryaniibacteriota</taxon>
    </lineage>
</organism>
<dbReference type="AlphaFoldDB" id="A0A1G2GYK3"/>
<keyword evidence="2 5" id="KW-0812">Transmembrane</keyword>